<dbReference type="EMBL" id="JANDHW010000012">
    <property type="protein sequence ID" value="MCP9612687.1"/>
    <property type="molecule type" value="Genomic_DNA"/>
</dbReference>
<dbReference type="InterPro" id="IPR029044">
    <property type="entry name" value="Nucleotide-diphossugar_trans"/>
</dbReference>
<protein>
    <submittedName>
        <fullName evidence="3">Glycosyltransferase family 2 protein</fullName>
    </submittedName>
</protein>
<keyword evidence="1" id="KW-1133">Transmembrane helix</keyword>
<dbReference type="SUPFAM" id="SSF53448">
    <property type="entry name" value="Nucleotide-diphospho-sugar transferases"/>
    <property type="match status" value="1"/>
</dbReference>
<evidence type="ECO:0000313" key="4">
    <source>
        <dbReference type="Proteomes" id="UP001205603"/>
    </source>
</evidence>
<keyword evidence="4" id="KW-1185">Reference proteome</keyword>
<feature type="transmembrane region" description="Helical" evidence="1">
    <location>
        <begin position="264"/>
        <end position="283"/>
    </location>
</feature>
<evidence type="ECO:0000259" key="2">
    <source>
        <dbReference type="Pfam" id="PF00535"/>
    </source>
</evidence>
<feature type="domain" description="Glycosyltransferase 2-like" evidence="2">
    <location>
        <begin position="3"/>
        <end position="109"/>
    </location>
</feature>
<sequence length="291" mass="33775">MITVFTPAYNRAYTLGKLYESLCKQTSTDFEWLIVDDGSTDDTEKLIASFINENKVTIRYIKQPNGGKHRAINRGVKEASGELFFIVDSDDWLACNAMERIQYHYENIKGDASFAGVCGLRSYADGRRIGGEVDFKILDCSSLDFRMKYKIKGDMAEVFRTEILRKYPFPEIEGEYFCPEALVCNRIAQTYKLRYFYEKIYLCEYLPDGLTAKITKLRMSSSFTSMLYYSELYGMSIPFLQKMKAAINYWRFAFCSQKPFVKKFSAINKITVLLVPAAFFLYLSDRYKNKI</sequence>
<accession>A0ABT1MJ99</accession>
<organism evidence="3 4">
    <name type="scientific">Coprobacter tertius</name>
    <dbReference type="NCBI Taxonomy" id="2944915"/>
    <lineage>
        <taxon>Bacteria</taxon>
        <taxon>Pseudomonadati</taxon>
        <taxon>Bacteroidota</taxon>
        <taxon>Bacteroidia</taxon>
        <taxon>Bacteroidales</taxon>
        <taxon>Barnesiellaceae</taxon>
        <taxon>Coprobacter</taxon>
    </lineage>
</organism>
<dbReference type="RefSeq" id="WP_255028033.1">
    <property type="nucleotide sequence ID" value="NZ_JANDHW010000012.1"/>
</dbReference>
<keyword evidence="1" id="KW-0472">Membrane</keyword>
<dbReference type="CDD" id="cd00761">
    <property type="entry name" value="Glyco_tranf_GTA_type"/>
    <property type="match status" value="1"/>
</dbReference>
<proteinExistence type="predicted"/>
<reference evidence="3 4" key="1">
    <citation type="submission" date="2022-07" db="EMBL/GenBank/DDBJ databases">
        <title>Fecal culturing of patients with breast cancer.</title>
        <authorList>
            <person name="Teng N.M.Y."/>
            <person name="Kiu R."/>
            <person name="Evans R."/>
            <person name="Baker D.J."/>
            <person name="Zenner C."/>
            <person name="Robinson S.D."/>
            <person name="Hall L.J."/>
        </authorList>
    </citation>
    <scope>NUCLEOTIDE SEQUENCE [LARGE SCALE GENOMIC DNA]</scope>
    <source>
        <strain evidence="3 4">LH1063</strain>
    </source>
</reference>
<name>A0ABT1MJ99_9BACT</name>
<comment type="caution">
    <text evidence="3">The sequence shown here is derived from an EMBL/GenBank/DDBJ whole genome shotgun (WGS) entry which is preliminary data.</text>
</comment>
<dbReference type="Proteomes" id="UP001205603">
    <property type="component" value="Unassembled WGS sequence"/>
</dbReference>
<dbReference type="InterPro" id="IPR001173">
    <property type="entry name" value="Glyco_trans_2-like"/>
</dbReference>
<dbReference type="Gene3D" id="3.90.550.10">
    <property type="entry name" value="Spore Coat Polysaccharide Biosynthesis Protein SpsA, Chain A"/>
    <property type="match status" value="1"/>
</dbReference>
<dbReference type="Pfam" id="PF00535">
    <property type="entry name" value="Glycos_transf_2"/>
    <property type="match status" value="1"/>
</dbReference>
<evidence type="ECO:0000313" key="3">
    <source>
        <dbReference type="EMBL" id="MCP9612687.1"/>
    </source>
</evidence>
<gene>
    <name evidence="3" type="ORF">NMU02_11350</name>
</gene>
<dbReference type="PANTHER" id="PTHR22916">
    <property type="entry name" value="GLYCOSYLTRANSFERASE"/>
    <property type="match status" value="1"/>
</dbReference>
<dbReference type="PANTHER" id="PTHR22916:SF3">
    <property type="entry name" value="UDP-GLCNAC:BETAGAL BETA-1,3-N-ACETYLGLUCOSAMINYLTRANSFERASE-LIKE PROTEIN 1"/>
    <property type="match status" value="1"/>
</dbReference>
<evidence type="ECO:0000256" key="1">
    <source>
        <dbReference type="SAM" id="Phobius"/>
    </source>
</evidence>
<keyword evidence="1" id="KW-0812">Transmembrane</keyword>